<accession>A0A494XBX4</accession>
<gene>
    <name evidence="5" type="ORF">D7S89_14400</name>
</gene>
<dbReference type="PANTHER" id="PTHR43547">
    <property type="entry name" value="TWO-COMPONENT HISTIDINE KINASE"/>
    <property type="match status" value="1"/>
</dbReference>
<evidence type="ECO:0000313" key="6">
    <source>
        <dbReference type="Proteomes" id="UP000280434"/>
    </source>
</evidence>
<dbReference type="Gene3D" id="1.10.287.130">
    <property type="match status" value="1"/>
</dbReference>
<comment type="caution">
    <text evidence="5">The sequence shown here is derived from an EMBL/GenBank/DDBJ whole genome shotgun (WGS) entry which is preliminary data.</text>
</comment>
<dbReference type="Pfam" id="PF00512">
    <property type="entry name" value="HisKA"/>
    <property type="match status" value="1"/>
</dbReference>
<dbReference type="Proteomes" id="UP000280434">
    <property type="component" value="Unassembled WGS sequence"/>
</dbReference>
<dbReference type="SUPFAM" id="SSF55874">
    <property type="entry name" value="ATPase domain of HSP90 chaperone/DNA topoisomerase II/histidine kinase"/>
    <property type="match status" value="1"/>
</dbReference>
<proteinExistence type="predicted"/>
<dbReference type="InterPro" id="IPR036097">
    <property type="entry name" value="HisK_dim/P_sf"/>
</dbReference>
<feature type="domain" description="Histidine kinase" evidence="4">
    <location>
        <begin position="16"/>
        <end position="238"/>
    </location>
</feature>
<dbReference type="EMBL" id="RBZV01000005">
    <property type="protein sequence ID" value="RKP47442.1"/>
    <property type="molecule type" value="Genomic_DNA"/>
</dbReference>
<dbReference type="SMART" id="SM00388">
    <property type="entry name" value="HisKA"/>
    <property type="match status" value="1"/>
</dbReference>
<organism evidence="5 6">
    <name type="scientific">Trinickia fusca</name>
    <dbReference type="NCBI Taxonomy" id="2419777"/>
    <lineage>
        <taxon>Bacteria</taxon>
        <taxon>Pseudomonadati</taxon>
        <taxon>Pseudomonadota</taxon>
        <taxon>Betaproteobacteria</taxon>
        <taxon>Burkholderiales</taxon>
        <taxon>Burkholderiaceae</taxon>
        <taxon>Trinickia</taxon>
    </lineage>
</organism>
<keyword evidence="5" id="KW-0808">Transferase</keyword>
<evidence type="ECO:0000259" key="4">
    <source>
        <dbReference type="PROSITE" id="PS50109"/>
    </source>
</evidence>
<reference evidence="5 6" key="1">
    <citation type="submission" date="2018-10" db="EMBL/GenBank/DDBJ databases">
        <title>Paraburkholderia sp. 7MK8-2, isolated from soil.</title>
        <authorList>
            <person name="Gao Z.-H."/>
            <person name="Qiu L.-H."/>
        </authorList>
    </citation>
    <scope>NUCLEOTIDE SEQUENCE [LARGE SCALE GENOMIC DNA]</scope>
    <source>
        <strain evidence="5 6">7MK8-2</strain>
    </source>
</reference>
<dbReference type="CDD" id="cd00082">
    <property type="entry name" value="HisKA"/>
    <property type="match status" value="1"/>
</dbReference>
<sequence>MRAETALFMRDHVLSLVSHDLRSPLNAIHSWAYVLERKLDPADAAAQRALAGIRSGVDQQVQLLEQAVDTTRAETKALALRREGFTVRAALERASDDIRRALGAARNVTIAIDSRLEGQSCDGDSERLTEALWVMLAFAIEASAPGETVKLASSIDGGFWRTEVAYTMSFAALRDAELPHAFEPFARKQAQQPREAGRIAWVLALAQRVALAHGGTFEQSAAGDGEPSSLVLRVPTAAV</sequence>
<evidence type="ECO:0000256" key="2">
    <source>
        <dbReference type="ARBA" id="ARBA00012438"/>
    </source>
</evidence>
<dbReference type="InterPro" id="IPR036890">
    <property type="entry name" value="HATPase_C_sf"/>
</dbReference>
<dbReference type="AlphaFoldDB" id="A0A494XBX4"/>
<dbReference type="Gene3D" id="3.30.565.10">
    <property type="entry name" value="Histidine kinase-like ATPase, C-terminal domain"/>
    <property type="match status" value="1"/>
</dbReference>
<evidence type="ECO:0000256" key="1">
    <source>
        <dbReference type="ARBA" id="ARBA00000085"/>
    </source>
</evidence>
<dbReference type="SUPFAM" id="SSF47384">
    <property type="entry name" value="Homodimeric domain of signal transducing histidine kinase"/>
    <property type="match status" value="1"/>
</dbReference>
<dbReference type="PANTHER" id="PTHR43547:SF2">
    <property type="entry name" value="HYBRID SIGNAL TRANSDUCTION HISTIDINE KINASE C"/>
    <property type="match status" value="1"/>
</dbReference>
<name>A0A494XBX4_9BURK</name>
<dbReference type="OrthoDB" id="8971121at2"/>
<keyword evidence="5" id="KW-0418">Kinase</keyword>
<dbReference type="PROSITE" id="PS50109">
    <property type="entry name" value="HIS_KIN"/>
    <property type="match status" value="1"/>
</dbReference>
<dbReference type="EC" id="2.7.13.3" evidence="2"/>
<evidence type="ECO:0000313" key="5">
    <source>
        <dbReference type="EMBL" id="RKP47442.1"/>
    </source>
</evidence>
<keyword evidence="3" id="KW-0597">Phosphoprotein</keyword>
<protein>
    <recommendedName>
        <fullName evidence="2">histidine kinase</fullName>
        <ecNumber evidence="2">2.7.13.3</ecNumber>
    </recommendedName>
</protein>
<dbReference type="InterPro" id="IPR003661">
    <property type="entry name" value="HisK_dim/P_dom"/>
</dbReference>
<evidence type="ECO:0000256" key="3">
    <source>
        <dbReference type="ARBA" id="ARBA00022553"/>
    </source>
</evidence>
<dbReference type="GO" id="GO:0000155">
    <property type="term" value="F:phosphorelay sensor kinase activity"/>
    <property type="evidence" value="ECO:0007669"/>
    <property type="project" value="InterPro"/>
</dbReference>
<dbReference type="InterPro" id="IPR005467">
    <property type="entry name" value="His_kinase_dom"/>
</dbReference>
<keyword evidence="6" id="KW-1185">Reference proteome</keyword>
<comment type="catalytic activity">
    <reaction evidence="1">
        <text>ATP + protein L-histidine = ADP + protein N-phospho-L-histidine.</text>
        <dbReference type="EC" id="2.7.13.3"/>
    </reaction>
</comment>